<gene>
    <name evidence="1" type="ORF">HLUCCA11_07965</name>
</gene>
<protein>
    <submittedName>
        <fullName evidence="1">Uncharacterized protein conserved in bacteria (DUF2316)</fullName>
    </submittedName>
</protein>
<comment type="caution">
    <text evidence="1">The sequence shown here is derived from an EMBL/GenBank/DDBJ whole genome shotgun (WGS) entry which is preliminary data.</text>
</comment>
<dbReference type="PATRIC" id="fig|1666911.3.peg.3907"/>
<dbReference type="STRING" id="1666911.HLUCCA11_07965"/>
<dbReference type="EMBL" id="LJZR01000008">
    <property type="protein sequence ID" value="KPQ36139.1"/>
    <property type="molecule type" value="Genomic_DNA"/>
</dbReference>
<proteinExistence type="predicted"/>
<dbReference type="AlphaFoldDB" id="A0A0P7YZU6"/>
<evidence type="ECO:0000313" key="2">
    <source>
        <dbReference type="Proteomes" id="UP000050465"/>
    </source>
</evidence>
<accession>A0A0P7YZU6</accession>
<organism evidence="1 2">
    <name type="scientific">Phormidesmis priestleyi Ana</name>
    <dbReference type="NCBI Taxonomy" id="1666911"/>
    <lineage>
        <taxon>Bacteria</taxon>
        <taxon>Bacillati</taxon>
        <taxon>Cyanobacteriota</taxon>
        <taxon>Cyanophyceae</taxon>
        <taxon>Leptolyngbyales</taxon>
        <taxon>Leptolyngbyaceae</taxon>
        <taxon>Phormidesmis</taxon>
    </lineage>
</organism>
<reference evidence="1 2" key="1">
    <citation type="submission" date="2015-09" db="EMBL/GenBank/DDBJ databases">
        <title>Identification and resolution of microdiversity through metagenomic sequencing of parallel consortia.</title>
        <authorList>
            <person name="Nelson W.C."/>
            <person name="Romine M.F."/>
            <person name="Lindemann S.R."/>
        </authorList>
    </citation>
    <scope>NUCLEOTIDE SEQUENCE [LARGE SCALE GENOMIC DNA]</scope>
    <source>
        <strain evidence="1">Ana</strain>
    </source>
</reference>
<dbReference type="Proteomes" id="UP000050465">
    <property type="component" value="Unassembled WGS sequence"/>
</dbReference>
<name>A0A0P7YZU6_9CYAN</name>
<evidence type="ECO:0000313" key="1">
    <source>
        <dbReference type="EMBL" id="KPQ36139.1"/>
    </source>
</evidence>
<sequence length="505" mass="57729">MFNPLPDNLRGSHQPNVAFYTTELPKQHPDEQKRNYSELPIPPSLAEAEIPDSITQKSVQNLSIASTTKPAFQKDLKESTDVSVGLSADTSADITGDVFDSVVVISNSTPALAQGDEQTLCPVDQKLIDVLAQEINDQITTSKKVVNAVATRLAIEVTRICRKSPRIQASGEVSSWQRSLAQNRIKKYLDYYQLGSRQGRIELHSRLSAIAYRYIAPAKTQLGFQGRCTLLEDFLQSFYIEVLKAFRRENNLGDQYTPRTRLELSEYMAFSEHYAKRRISLPGCYNQQLVVLRAQAFARRLPGETSVDIERAVDSPKGDDADGFFHSPAIQQIREKMVANTVDPSEAVLRDRIVKELITYLEAQDQQACVDYLTLRLQDMAASEIDEVLGLSARQRDYLQQRFKYHVEKFAQFHRWELVHQWLGADLDKNFGLSPQEWRIFIEQLNDEQIQLLTLKQQQQEDSEQGPSDMAIAQALKWTPKRVERRWGKLISLAWKVRNQHHHSK</sequence>